<name>Q7WTM8_HAEIF</name>
<dbReference type="Pfam" id="PF05159">
    <property type="entry name" value="Capsule_synth"/>
    <property type="match status" value="1"/>
</dbReference>
<dbReference type="InterPro" id="IPR007833">
    <property type="entry name" value="Capsule_polysaccharide_synth"/>
</dbReference>
<organism evidence="1">
    <name type="scientific">Haemophilus influenzae</name>
    <dbReference type="NCBI Taxonomy" id="727"/>
    <lineage>
        <taxon>Bacteria</taxon>
        <taxon>Pseudomonadati</taxon>
        <taxon>Pseudomonadota</taxon>
        <taxon>Gammaproteobacteria</taxon>
        <taxon>Pasteurellales</taxon>
        <taxon>Pasteurellaceae</taxon>
        <taxon>Haemophilus</taxon>
    </lineage>
</organism>
<dbReference type="CDD" id="cd16441">
    <property type="entry name" value="beta_Kdo_transferase_KpsS"/>
    <property type="match status" value="1"/>
</dbReference>
<evidence type="ECO:0000313" key="2">
    <source>
        <dbReference type="EMBL" id="ABD14855.1"/>
    </source>
</evidence>
<dbReference type="GO" id="GO:0015774">
    <property type="term" value="P:polysaccharide transport"/>
    <property type="evidence" value="ECO:0007669"/>
    <property type="project" value="InterPro"/>
</dbReference>
<reference evidence="2" key="2">
    <citation type="submission" date="2006-01" db="EMBL/GenBank/DDBJ databases">
        <title>Two Genotypes among Haemophilus influenzae Serotype b with Distinct Gene Clusters Encoding the Polysaccharide Capsule.</title>
        <authorList>
            <person name="Schouls L.M."/>
            <person name="Van der Heide H.G.J."/>
            <person name="Zomer B."/>
            <person name="Van der Ende A."/>
            <person name="Schot C.S."/>
        </authorList>
    </citation>
    <scope>NUCLEOTIDE SEQUENCE</scope>
    <source>
        <strain evidence="2">H1990-0614</strain>
    </source>
</reference>
<gene>
    <name evidence="1" type="primary">hcsB</name>
    <name evidence="3" type="synonym">hcsB'</name>
</gene>
<accession>Q7WTM8</accession>
<proteinExistence type="predicted"/>
<protein>
    <submittedName>
        <fullName evidence="1 3">HcsB</fullName>
    </submittedName>
</protein>
<dbReference type="EMBL" id="DQ368335">
    <property type="protein sequence ID" value="ABD14866.1"/>
    <property type="molecule type" value="Genomic_DNA"/>
</dbReference>
<reference evidence="2" key="3">
    <citation type="journal article" date="2008" name="BMC Microbiol.">
        <title>Two variants among Haemophilus influenzae serotype b strains with distinct bcs4, hcsA and hcsB genes display differences in expression of the polysaccharide capsule.</title>
        <authorList>
            <person name="Schouls L."/>
            <person name="van der Heide H."/>
            <person name="Witteveen S."/>
            <person name="Zomer B."/>
            <person name="van der Ende A."/>
            <person name="Burger M."/>
            <person name="Schot C."/>
        </authorList>
    </citation>
    <scope>NUCLEOTIDE SEQUENCE</scope>
    <source>
        <strain evidence="2">H1990-0614</strain>
    </source>
</reference>
<dbReference type="GO" id="GO:0000271">
    <property type="term" value="P:polysaccharide biosynthetic process"/>
    <property type="evidence" value="ECO:0007669"/>
    <property type="project" value="InterPro"/>
</dbReference>
<reference evidence="1" key="1">
    <citation type="journal article" date="2003" name="Infect. Immun.">
        <title>Complete sequence of the cap locus of Haemophilus influenzae serotype b and nonencapsulated b capsule-negative variants.</title>
        <authorList>
            <person name="Satola S.W."/>
            <person name="Schirmer P.L."/>
            <person name="Farley M.M."/>
        </authorList>
    </citation>
    <scope>NUCLEOTIDE SEQUENCE</scope>
    <source>
        <strain evidence="1">373</strain>
    </source>
</reference>
<dbReference type="EMBL" id="AF549212">
    <property type="protein sequence ID" value="AAP42176.1"/>
    <property type="molecule type" value="Genomic_DNA"/>
</dbReference>
<dbReference type="AlphaFoldDB" id="Q7WTM8"/>
<dbReference type="EMBL" id="DQ368335">
    <property type="protein sequence ID" value="ABD14855.1"/>
    <property type="molecule type" value="Genomic_DNA"/>
</dbReference>
<sequence>MAICLNHIINNHFRMNHYLDELVQSSKRILLLQGPIGHFFTDLSAWLVGQGKTVYKINFNGGDEHFYPSSIENTIAYRGSVSEFYPYLQLFCKQHNIDAMVCFGDNRRYHKIAKKISQDEQIPFWVFEEGYFRPDYVTLEKQGVNAFSPLPRQADFYLEQAENLPEPAIPLKLAKGFLPMAKVAIAYYTKVYFGRDNYPKYQHHRILNLKYYIKLWVTSGIKRACYYLRDRTFARKVNRGKLGDFFVVPLQVYDDSQVKVHCDFNSVGAFLREVLQSFAESAPNNLNLVIKHHPMDRGFIHYDPVIQEFENRYPHLKGRLFYVHDVPLPVLLRRGKGMVTLNSTSGISALLHGMPVITLGRANYHFEGLTHQGDLSSFWQNPTKPDPFVFEAYRKYHLNKTMINGSFYNRVIIDLPPKSWTG</sequence>
<evidence type="ECO:0000313" key="1">
    <source>
        <dbReference type="EMBL" id="AAP42176.1"/>
    </source>
</evidence>
<dbReference type="TCDB" id="9.A.41.1.1">
    <property type="family name" value="the capsular polysaccharide exporter (cps-e) family"/>
</dbReference>
<evidence type="ECO:0000313" key="3">
    <source>
        <dbReference type="EMBL" id="ABD14866.1"/>
    </source>
</evidence>